<dbReference type="OrthoDB" id="3222at2759"/>
<name>A0A835R2A2_VANPL</name>
<evidence type="ECO:0000313" key="2">
    <source>
        <dbReference type="Proteomes" id="UP000636800"/>
    </source>
</evidence>
<gene>
    <name evidence="1" type="ORF">HPP92_012284</name>
</gene>
<protein>
    <submittedName>
        <fullName evidence="1">Uncharacterized protein</fullName>
    </submittedName>
</protein>
<reference evidence="1 2" key="1">
    <citation type="journal article" date="2020" name="Nat. Food">
        <title>A phased Vanilla planifolia genome enables genetic improvement of flavour and production.</title>
        <authorList>
            <person name="Hasing T."/>
            <person name="Tang H."/>
            <person name="Brym M."/>
            <person name="Khazi F."/>
            <person name="Huang T."/>
            <person name="Chambers A.H."/>
        </authorList>
    </citation>
    <scope>NUCLEOTIDE SEQUENCE [LARGE SCALE GENOMIC DNA]</scope>
    <source>
        <tissue evidence="1">Leaf</tissue>
    </source>
</reference>
<comment type="caution">
    <text evidence="1">The sequence shown here is derived from an EMBL/GenBank/DDBJ whole genome shotgun (WGS) entry which is preliminary data.</text>
</comment>
<dbReference type="EMBL" id="JADCNL010000005">
    <property type="protein sequence ID" value="KAG0481426.1"/>
    <property type="molecule type" value="Genomic_DNA"/>
</dbReference>
<dbReference type="AlphaFoldDB" id="A0A835R2A2"/>
<evidence type="ECO:0000313" key="1">
    <source>
        <dbReference type="EMBL" id="KAG0481426.1"/>
    </source>
</evidence>
<dbReference type="Proteomes" id="UP000636800">
    <property type="component" value="Chromosome 5"/>
</dbReference>
<accession>A0A835R2A2</accession>
<organism evidence="1 2">
    <name type="scientific">Vanilla planifolia</name>
    <name type="common">Vanilla</name>
    <dbReference type="NCBI Taxonomy" id="51239"/>
    <lineage>
        <taxon>Eukaryota</taxon>
        <taxon>Viridiplantae</taxon>
        <taxon>Streptophyta</taxon>
        <taxon>Embryophyta</taxon>
        <taxon>Tracheophyta</taxon>
        <taxon>Spermatophyta</taxon>
        <taxon>Magnoliopsida</taxon>
        <taxon>Liliopsida</taxon>
        <taxon>Asparagales</taxon>
        <taxon>Orchidaceae</taxon>
        <taxon>Vanilloideae</taxon>
        <taxon>Vanilleae</taxon>
        <taxon>Vanilla</taxon>
    </lineage>
</organism>
<proteinExistence type="predicted"/>
<keyword evidence="2" id="KW-1185">Reference proteome</keyword>
<sequence length="260" mass="29110">MYVKQDPDCPYISDSDIGAIAQFSRIQIFQNICQVKSSVHGVEKQGSYLHSSMGNGRRTYLYFLFSVVLEIVSKLHSDWKNSLRYAMAVYQPISLWVKFLVCTNAQSALLASGIFVPVVSLVLDFVEHKVSNADSSHVKSFNYSSVLKVCLGYSFNHHLSLARKLEQGVVPFPSVAPALIMSIDVDLWLVLPMPFKGYILVTLDHAMASVLAFVMPHLVGCSKSARGVLHSYLAHQGFQESQILFLERSVELINLIRENH</sequence>